<dbReference type="Proteomes" id="UP000178449">
    <property type="component" value="Unassembled WGS sequence"/>
</dbReference>
<accession>A0A1F6GB79</accession>
<organism evidence="1 2">
    <name type="scientific">Candidatus Lambdaproteobacteria bacterium RIFOXYD2_FULL_50_16</name>
    <dbReference type="NCBI Taxonomy" id="1817772"/>
    <lineage>
        <taxon>Bacteria</taxon>
        <taxon>Pseudomonadati</taxon>
        <taxon>Pseudomonadota</taxon>
        <taxon>Candidatus Lambdaproteobacteria</taxon>
    </lineage>
</organism>
<name>A0A1F6GB79_9PROT</name>
<comment type="caution">
    <text evidence="1">The sequence shown here is derived from an EMBL/GenBank/DDBJ whole genome shotgun (WGS) entry which is preliminary data.</text>
</comment>
<proteinExistence type="predicted"/>
<reference evidence="1 2" key="1">
    <citation type="journal article" date="2016" name="Nat. Commun.">
        <title>Thousands of microbial genomes shed light on interconnected biogeochemical processes in an aquifer system.</title>
        <authorList>
            <person name="Anantharaman K."/>
            <person name="Brown C.T."/>
            <person name="Hug L.A."/>
            <person name="Sharon I."/>
            <person name="Castelle C.J."/>
            <person name="Probst A.J."/>
            <person name="Thomas B.C."/>
            <person name="Singh A."/>
            <person name="Wilkins M.J."/>
            <person name="Karaoz U."/>
            <person name="Brodie E.L."/>
            <person name="Williams K.H."/>
            <person name="Hubbard S.S."/>
            <person name="Banfield J.F."/>
        </authorList>
    </citation>
    <scope>NUCLEOTIDE SEQUENCE [LARGE SCALE GENOMIC DNA]</scope>
</reference>
<protein>
    <submittedName>
        <fullName evidence="1">Uncharacterized protein</fullName>
    </submittedName>
</protein>
<evidence type="ECO:0000313" key="1">
    <source>
        <dbReference type="EMBL" id="OGG95339.1"/>
    </source>
</evidence>
<sequence>MERDIQRIRETLAQMIQLSVVTERSYRMSVRELGAFYLNGTSRSEQGEVDLLWEYEDGRPIRVNRENSELVVAEYFERLGLELVLPPTPDPILQKTWRLA</sequence>
<gene>
    <name evidence="1" type="ORF">A2527_07400</name>
</gene>
<evidence type="ECO:0000313" key="2">
    <source>
        <dbReference type="Proteomes" id="UP000178449"/>
    </source>
</evidence>
<dbReference type="AlphaFoldDB" id="A0A1F6GB79"/>
<dbReference type="EMBL" id="MFNE01000024">
    <property type="protein sequence ID" value="OGG95339.1"/>
    <property type="molecule type" value="Genomic_DNA"/>
</dbReference>